<dbReference type="EMBL" id="SPNV01000004">
    <property type="protein sequence ID" value="KAF5866894.1"/>
    <property type="molecule type" value="Genomic_DNA"/>
</dbReference>
<accession>A0A5N6FF93</accession>
<protein>
    <submittedName>
        <fullName evidence="2">Uncharacterized protein</fullName>
    </submittedName>
</protein>
<name>A0A5N7C5I9_PETAA</name>
<reference evidence="2" key="2">
    <citation type="submission" date="2019-04" db="EMBL/GenBank/DDBJ databases">
        <title>Friends and foes A comparative genomics studyof 23 Aspergillus species from section Flavi.</title>
        <authorList>
            <consortium name="DOE Joint Genome Institute"/>
            <person name="Kjaerbolling I."/>
            <person name="Vesth T."/>
            <person name="Frisvad J.C."/>
            <person name="Nybo J.L."/>
            <person name="Theobald S."/>
            <person name="Kildgaard S."/>
            <person name="Isbrandt T."/>
            <person name="Kuo A."/>
            <person name="Sato A."/>
            <person name="Lyhne E.K."/>
            <person name="Kogle M.E."/>
            <person name="Wiebenga A."/>
            <person name="Kun R.S."/>
            <person name="Lubbers R.J."/>
            <person name="Makela M.R."/>
            <person name="Barry K."/>
            <person name="Chovatia M."/>
            <person name="Clum A."/>
            <person name="Daum C."/>
            <person name="Haridas S."/>
            <person name="He G."/>
            <person name="LaButti K."/>
            <person name="Lipzen A."/>
            <person name="Mondo S."/>
            <person name="Riley R."/>
            <person name="Salamov A."/>
            <person name="Simmons B.A."/>
            <person name="Magnuson J.K."/>
            <person name="Henrissat B."/>
            <person name="Mortensen U.H."/>
            <person name="Larsen T.O."/>
            <person name="Devries R.P."/>
            <person name="Grigoriev I.V."/>
            <person name="Machida M."/>
            <person name="Baker S.E."/>
            <person name="Andersen M.R."/>
        </authorList>
    </citation>
    <scope>NUCLEOTIDE SEQUENCE [LARGE SCALE GENOMIC DNA]</scope>
    <source>
        <strain evidence="2">IBT 14317</strain>
    </source>
</reference>
<dbReference type="Proteomes" id="UP000326877">
    <property type="component" value="Unassembled WGS sequence"/>
</dbReference>
<dbReference type="AlphaFoldDB" id="A0A5N7C5I9"/>
<reference evidence="3 4" key="1">
    <citation type="submission" date="2019-04" db="EMBL/GenBank/DDBJ databases">
        <title>Aspergillus burnettii sp. nov., novel species from soil in southeast Queensland.</title>
        <authorList>
            <person name="Gilchrist C.L.M."/>
            <person name="Pitt J.I."/>
            <person name="Lange L."/>
            <person name="Lacey H.J."/>
            <person name="Vuong D."/>
            <person name="Midgley D.J."/>
            <person name="Greenfield P."/>
            <person name="Bradbury M."/>
            <person name="Lacey E."/>
            <person name="Busk P.K."/>
            <person name="Pilgaard B."/>
            <person name="Chooi Y.H."/>
            <person name="Piggott A.M."/>
        </authorList>
    </citation>
    <scope>NUCLEOTIDE SEQUENCE [LARGE SCALE GENOMIC DNA]</scope>
    <source>
        <strain evidence="3 4">FRR 5400</strain>
    </source>
</reference>
<evidence type="ECO:0000313" key="2">
    <source>
        <dbReference type="EMBL" id="KAE8389366.1"/>
    </source>
</evidence>
<sequence length="132" mass="14450">MHFYTTLAVGLSILGFTFATPFDDPVQWKVSDFTTSCGSEDCNYNFNIASNASNASGFKTSCTGVPAESDYAPCQDKSTEAKLIPGQYPTWSVHVKHTWYEGEARYTAHGLANVTNTMKSFPIPVTEVYGVL</sequence>
<dbReference type="OrthoDB" id="4385809at2759"/>
<feature type="chain" id="PRO_5043207808" evidence="1">
    <location>
        <begin position="20"/>
        <end position="132"/>
    </location>
</feature>
<accession>A0A5N7C5I9</accession>
<organism evidence="2">
    <name type="scientific">Petromyces alliaceus</name>
    <name type="common">Aspergillus alliaceus</name>
    <dbReference type="NCBI Taxonomy" id="209559"/>
    <lineage>
        <taxon>Eukaryota</taxon>
        <taxon>Fungi</taxon>
        <taxon>Dikarya</taxon>
        <taxon>Ascomycota</taxon>
        <taxon>Pezizomycotina</taxon>
        <taxon>Eurotiomycetes</taxon>
        <taxon>Eurotiomycetidae</taxon>
        <taxon>Eurotiales</taxon>
        <taxon>Aspergillaceae</taxon>
        <taxon>Aspergillus</taxon>
        <taxon>Aspergillus subgen. Circumdati</taxon>
    </lineage>
</organism>
<accession>A0A8H6EBQ1</accession>
<evidence type="ECO:0000256" key="1">
    <source>
        <dbReference type="SAM" id="SignalP"/>
    </source>
</evidence>
<dbReference type="OMA" id="CNYNFNI"/>
<evidence type="ECO:0000313" key="4">
    <source>
        <dbReference type="Proteomes" id="UP000541154"/>
    </source>
</evidence>
<gene>
    <name evidence="2" type="ORF">BDV23DRAFT_98164</name>
    <name evidence="3" type="ORF">ETB97_008699</name>
</gene>
<proteinExistence type="predicted"/>
<keyword evidence="4" id="KW-1185">Reference proteome</keyword>
<keyword evidence="1" id="KW-0732">Signal</keyword>
<dbReference type="Proteomes" id="UP000541154">
    <property type="component" value="Unassembled WGS sequence"/>
</dbReference>
<feature type="signal peptide" evidence="1">
    <location>
        <begin position="1"/>
        <end position="19"/>
    </location>
</feature>
<dbReference type="EMBL" id="ML735266">
    <property type="protein sequence ID" value="KAE8389366.1"/>
    <property type="molecule type" value="Genomic_DNA"/>
</dbReference>
<evidence type="ECO:0000313" key="3">
    <source>
        <dbReference type="EMBL" id="KAF5866894.1"/>
    </source>
</evidence>